<keyword evidence="13" id="KW-0238">DNA-binding</keyword>
<keyword evidence="6" id="KW-0547">Nucleotide-binding</keyword>
<keyword evidence="7" id="KW-0227">DNA damage</keyword>
<dbReference type="PROSITE" id="PS51668">
    <property type="entry name" value="TSAA_2"/>
    <property type="match status" value="1"/>
</dbReference>
<dbReference type="Proteomes" id="UP000614200">
    <property type="component" value="Unassembled WGS sequence"/>
</dbReference>
<keyword evidence="11" id="KW-0067">ATP-binding</keyword>
<evidence type="ECO:0000259" key="20">
    <source>
        <dbReference type="PROSITE" id="PS51668"/>
    </source>
</evidence>
<comment type="subcellular location">
    <subcellularLocation>
        <location evidence="1">Cytoplasm</location>
    </subcellularLocation>
</comment>
<evidence type="ECO:0000259" key="19">
    <source>
        <dbReference type="PROSITE" id="PS50893"/>
    </source>
</evidence>
<dbReference type="GO" id="GO:0032259">
    <property type="term" value="P:methylation"/>
    <property type="evidence" value="ECO:0007669"/>
    <property type="project" value="UniProtKB-KW"/>
</dbReference>
<dbReference type="Gene3D" id="1.20.1580.10">
    <property type="entry name" value="ABC transporter ATPase like domain"/>
    <property type="match status" value="2"/>
</dbReference>
<keyword evidence="3" id="KW-0949">S-adenosyl-L-methionine</keyword>
<dbReference type="RefSeq" id="WP_194700351.1">
    <property type="nucleotide sequence ID" value="NZ_JADKNH010000002.1"/>
</dbReference>
<evidence type="ECO:0000256" key="14">
    <source>
        <dbReference type="ARBA" id="ARBA00023204"/>
    </source>
</evidence>
<evidence type="ECO:0000256" key="5">
    <source>
        <dbReference type="ARBA" id="ARBA00022737"/>
    </source>
</evidence>
<dbReference type="InterPro" id="IPR036413">
    <property type="entry name" value="YaeB-like_sf"/>
</dbReference>
<dbReference type="PROSITE" id="PS50893">
    <property type="entry name" value="ABC_TRANSPORTER_2"/>
    <property type="match status" value="1"/>
</dbReference>
<dbReference type="SUPFAM" id="SSF118196">
    <property type="entry name" value="YaeB-like"/>
    <property type="match status" value="1"/>
</dbReference>
<keyword evidence="12" id="KW-0267">Excision nuclease</keyword>
<dbReference type="InterPro" id="IPR023370">
    <property type="entry name" value="TrmO-like_N"/>
</dbReference>
<dbReference type="PANTHER" id="PTHR43152">
    <property type="entry name" value="UVRABC SYSTEM PROTEIN A"/>
    <property type="match status" value="1"/>
</dbReference>
<evidence type="ECO:0000313" key="22">
    <source>
        <dbReference type="Proteomes" id="UP000614200"/>
    </source>
</evidence>
<dbReference type="InterPro" id="IPR041552">
    <property type="entry name" value="UvrA_DNA-bd"/>
</dbReference>
<feature type="domain" description="TsaA-like" evidence="20">
    <location>
        <begin position="123"/>
        <end position="251"/>
    </location>
</feature>
<keyword evidence="9" id="KW-0863">Zinc-finger</keyword>
<dbReference type="InterPro" id="IPR017871">
    <property type="entry name" value="ABC_transporter-like_CS"/>
</dbReference>
<organism evidence="21 22">
    <name type="scientific">Fusibacter ferrireducens</name>
    <dbReference type="NCBI Taxonomy" id="2785058"/>
    <lineage>
        <taxon>Bacteria</taxon>
        <taxon>Bacillati</taxon>
        <taxon>Bacillota</taxon>
        <taxon>Clostridia</taxon>
        <taxon>Eubacteriales</taxon>
        <taxon>Eubacteriales Family XII. Incertae Sedis</taxon>
        <taxon>Fusibacter</taxon>
    </lineage>
</organism>
<evidence type="ECO:0000256" key="12">
    <source>
        <dbReference type="ARBA" id="ARBA00022881"/>
    </source>
</evidence>
<keyword evidence="22" id="KW-1185">Reference proteome</keyword>
<dbReference type="SUPFAM" id="SSF52540">
    <property type="entry name" value="P-loop containing nucleoside triphosphate hydrolases"/>
    <property type="match status" value="2"/>
</dbReference>
<dbReference type="InterPro" id="IPR036414">
    <property type="entry name" value="YaeB_N_sf"/>
</dbReference>
<comment type="similarity">
    <text evidence="16">Belongs to the ABC transporter superfamily. UvrA family.</text>
</comment>
<comment type="caution">
    <text evidence="21">The sequence shown here is derived from an EMBL/GenBank/DDBJ whole genome shotgun (WGS) entry which is preliminary data.</text>
</comment>
<evidence type="ECO:0000256" key="10">
    <source>
        <dbReference type="ARBA" id="ARBA00022833"/>
    </source>
</evidence>
<evidence type="ECO:0000256" key="13">
    <source>
        <dbReference type="ARBA" id="ARBA00023125"/>
    </source>
</evidence>
<evidence type="ECO:0000256" key="2">
    <source>
        <dbReference type="ARBA" id="ARBA00022490"/>
    </source>
</evidence>
<sequence>MKWVEIGSVSHGSVKSEIIVNLYDGYGKALNKLDLFSHCILFALMKDKVAVTVAQIIKMDESKAQLILKMQKNEIFLGQLVDIKPYFPVEEVILEAKEPRNRFYLNYSEDSIGEYVVQGRRTFIQLGKNVLNEVENGFKSSDDYDIKSNTSPIQLIEKGDYLRVLWWFHRFEKDSFRKNRMCKPPYNNAPRTGVFASRSPVRPNPIGSTLVLVEQVDYQSGTIDVLGFDGFPGTKILQVMFYQPSVDKIENAVMPKWVSHWTAYRSFERAKALNSEPKEKVHVLAIDFDDSDLCEALEVEKNIENEQDLNNINIHNAHIHNLKNLSVSIPKNSINLITGVSGSGKSSLAFDTIYAESQRQFMDLILSNQMLGDTFTESYVDKITGLQPAIAIKQQTLGANPRSTVGTVTRTADILKLIFATIGERVCPICHQIVDEQNVCSNCGHILFDRTPQVFSYNHPDYMCPVCKGLGVEMRIDTEKIVEHPERSLLDGAVPFYGDLRKHRKKPNANWMRGEILALADDLKVDLELPFAALPEAFKQQFFYGTDGREVSLKYENSKGRSGVITRPAEGAVPLLERLSHGTNSSKVIDQVQKYMSKKTCSSCGGERLRAEGRLIHIRGQRYVEVVNLSIVKLRMWCHRTFSQLTQAEQEKTKMLFIKLNQRLKRIIDVGLGYIALDRSIPSLSGGEAQRLKLATQFGTGLTNILYIMDEPSKGLHPKDYRFLMDAIVDLKNQGHTVVLVEHKKSFLSIADRHLKMGPKAGRYGGEIIAVENRLEILENVNNDSDLDAIEIVEDLMEVRNEAFHDDVMYKRHEPFIHMKKVSTNNLKNIDVKIPVGKITAVIGVSGSGKSSLISKTLYPYLVRQLGKNIEELGTLETVIGLECFEDVCYVNQKPIGSNSRSNPGTYTGVFDLIRGCYADTQEAKSKQLSKAHFSFNSAKGQCPNCNGLGEVTVDMHYMDDLYVPCNKCHGKRYSEEVLKVKRKNLSIGDILDIEIHDLLEVFEGEEEIVEQLSMLDQVGLGYLKLGQSASMLSGGEAQRIKLAKELYRKNCDHILYILDEPTTGLNDEDIEKVIRVLMHLKAKGATIIVIEHNYKMITSCDYIIELGPKGGDQGGQLMRSGYRKQ</sequence>
<evidence type="ECO:0000256" key="8">
    <source>
        <dbReference type="ARBA" id="ARBA00022769"/>
    </source>
</evidence>
<accession>A0ABR9ZNQ5</accession>
<feature type="domain" description="ABC transporter" evidence="19">
    <location>
        <begin position="804"/>
        <end position="1126"/>
    </location>
</feature>
<name>A0ABR9ZNQ5_9FIRM</name>
<keyword evidence="21" id="KW-0808">Transferase</keyword>
<evidence type="ECO:0000256" key="18">
    <source>
        <dbReference type="ARBA" id="ARBA00042156"/>
    </source>
</evidence>
<comment type="similarity">
    <text evidence="15">Belongs to the tRNA methyltransferase O family.</text>
</comment>
<keyword evidence="2" id="KW-0963">Cytoplasm</keyword>
<dbReference type="GO" id="GO:0008168">
    <property type="term" value="F:methyltransferase activity"/>
    <property type="evidence" value="ECO:0007669"/>
    <property type="project" value="UniProtKB-KW"/>
</dbReference>
<evidence type="ECO:0000256" key="11">
    <source>
        <dbReference type="ARBA" id="ARBA00022840"/>
    </source>
</evidence>
<dbReference type="InterPro" id="IPR027417">
    <property type="entry name" value="P-loop_NTPase"/>
</dbReference>
<keyword evidence="5" id="KW-0677">Repeat</keyword>
<evidence type="ECO:0000256" key="1">
    <source>
        <dbReference type="ARBA" id="ARBA00004496"/>
    </source>
</evidence>
<evidence type="ECO:0000256" key="3">
    <source>
        <dbReference type="ARBA" id="ARBA00022691"/>
    </source>
</evidence>
<dbReference type="EMBL" id="JADKNH010000002">
    <property type="protein sequence ID" value="MBF4692105.1"/>
    <property type="molecule type" value="Genomic_DNA"/>
</dbReference>
<gene>
    <name evidence="21" type="ORF">ISU02_03200</name>
</gene>
<dbReference type="Pfam" id="PF01980">
    <property type="entry name" value="TrmO_N"/>
    <property type="match status" value="1"/>
</dbReference>
<reference evidence="21 22" key="1">
    <citation type="submission" date="2020-11" db="EMBL/GenBank/DDBJ databases">
        <title>Fusibacter basophilias sp. nov.</title>
        <authorList>
            <person name="Qiu D."/>
        </authorList>
    </citation>
    <scope>NUCLEOTIDE SEQUENCE [LARGE SCALE GENOMIC DNA]</scope>
    <source>
        <strain evidence="21 22">Q10-2</strain>
    </source>
</reference>
<keyword evidence="8" id="KW-0228">DNA excision</keyword>
<evidence type="ECO:0000256" key="7">
    <source>
        <dbReference type="ARBA" id="ARBA00022763"/>
    </source>
</evidence>
<keyword evidence="21" id="KW-0489">Methyltransferase</keyword>
<evidence type="ECO:0000256" key="6">
    <source>
        <dbReference type="ARBA" id="ARBA00022741"/>
    </source>
</evidence>
<dbReference type="PROSITE" id="PS00211">
    <property type="entry name" value="ABC_TRANSPORTER_1"/>
    <property type="match status" value="2"/>
</dbReference>
<dbReference type="Gene3D" id="1.10.8.280">
    <property type="entry name" value="ABC transporter ATPase domain-like"/>
    <property type="match status" value="1"/>
</dbReference>
<dbReference type="InterPro" id="IPR003439">
    <property type="entry name" value="ABC_transporter-like_ATP-bd"/>
</dbReference>
<evidence type="ECO:0000256" key="16">
    <source>
        <dbReference type="ARBA" id="ARBA00038000"/>
    </source>
</evidence>
<dbReference type="PANTHER" id="PTHR43152:SF3">
    <property type="entry name" value="UVRABC SYSTEM PROTEIN A"/>
    <property type="match status" value="1"/>
</dbReference>
<evidence type="ECO:0000256" key="9">
    <source>
        <dbReference type="ARBA" id="ARBA00022771"/>
    </source>
</evidence>
<keyword evidence="4" id="KW-0479">Metal-binding</keyword>
<proteinExistence type="inferred from homology"/>
<protein>
    <recommendedName>
        <fullName evidence="17">UvrABC system protein A</fullName>
    </recommendedName>
    <alternativeName>
        <fullName evidence="18">Excinuclease ABC subunit A</fullName>
    </alternativeName>
</protein>
<dbReference type="PROSITE" id="PS01318">
    <property type="entry name" value="TSAA_1"/>
    <property type="match status" value="1"/>
</dbReference>
<dbReference type="Gene3D" id="2.40.30.70">
    <property type="entry name" value="YaeB-like"/>
    <property type="match status" value="1"/>
</dbReference>
<evidence type="ECO:0000256" key="15">
    <source>
        <dbReference type="ARBA" id="ARBA00033753"/>
    </source>
</evidence>
<evidence type="ECO:0000313" key="21">
    <source>
        <dbReference type="EMBL" id="MBF4692105.1"/>
    </source>
</evidence>
<keyword evidence="14" id="KW-0234">DNA repair</keyword>
<evidence type="ECO:0000256" key="4">
    <source>
        <dbReference type="ARBA" id="ARBA00022723"/>
    </source>
</evidence>
<evidence type="ECO:0000256" key="17">
    <source>
        <dbReference type="ARBA" id="ARBA00039316"/>
    </source>
</evidence>
<dbReference type="InterPro" id="IPR023368">
    <property type="entry name" value="UPF0066_cons_site"/>
</dbReference>
<keyword evidence="10" id="KW-0862">Zinc</keyword>
<dbReference type="Gene3D" id="3.40.50.300">
    <property type="entry name" value="P-loop containing nucleotide triphosphate hydrolases"/>
    <property type="match status" value="2"/>
</dbReference>
<dbReference type="Pfam" id="PF17755">
    <property type="entry name" value="UvrA_DNA-bind"/>
    <property type="match status" value="1"/>
</dbReference>